<comment type="caution">
    <text evidence="3">The sequence shown here is derived from an EMBL/GenBank/DDBJ whole genome shotgun (WGS) entry which is preliminary data.</text>
</comment>
<feature type="domain" description="GH16" evidence="2">
    <location>
        <begin position="19"/>
        <end position="289"/>
    </location>
</feature>
<dbReference type="PANTHER" id="PTHR10963">
    <property type="entry name" value="GLYCOSYL HYDROLASE-RELATED"/>
    <property type="match status" value="1"/>
</dbReference>
<name>A0A328AMZ1_9CAUL</name>
<protein>
    <recommendedName>
        <fullName evidence="2">GH16 domain-containing protein</fullName>
    </recommendedName>
</protein>
<accession>A0A328AMZ1</accession>
<proteinExistence type="inferred from homology"/>
<dbReference type="InterPro" id="IPR011049">
    <property type="entry name" value="Serralysin-like_metalloprot_C"/>
</dbReference>
<dbReference type="Proteomes" id="UP000249254">
    <property type="component" value="Unassembled WGS sequence"/>
</dbReference>
<dbReference type="CDD" id="cd08023">
    <property type="entry name" value="GH16_laminarinase_like"/>
    <property type="match status" value="1"/>
</dbReference>
<reference evidence="4" key="1">
    <citation type="submission" date="2018-05" db="EMBL/GenBank/DDBJ databases">
        <authorList>
            <person name="Li X."/>
        </authorList>
    </citation>
    <scope>NUCLEOTIDE SEQUENCE [LARGE SCALE GENOMIC DNA]</scope>
    <source>
        <strain evidence="4">LX32</strain>
    </source>
</reference>
<dbReference type="InterPro" id="IPR050546">
    <property type="entry name" value="Glycosyl_Hydrlase_16"/>
</dbReference>
<dbReference type="OrthoDB" id="7208798at2"/>
<dbReference type="GO" id="GO:0005975">
    <property type="term" value="P:carbohydrate metabolic process"/>
    <property type="evidence" value="ECO:0007669"/>
    <property type="project" value="InterPro"/>
</dbReference>
<evidence type="ECO:0000313" key="3">
    <source>
        <dbReference type="EMBL" id="RAK54268.1"/>
    </source>
</evidence>
<dbReference type="PANTHER" id="PTHR10963:SF55">
    <property type="entry name" value="GLYCOSIDE HYDROLASE FAMILY 16 PROTEIN"/>
    <property type="match status" value="1"/>
</dbReference>
<organism evidence="3 4">
    <name type="scientific">Phenylobacterium soli</name>
    <dbReference type="NCBI Taxonomy" id="2170551"/>
    <lineage>
        <taxon>Bacteria</taxon>
        <taxon>Pseudomonadati</taxon>
        <taxon>Pseudomonadota</taxon>
        <taxon>Alphaproteobacteria</taxon>
        <taxon>Caulobacterales</taxon>
        <taxon>Caulobacteraceae</taxon>
        <taxon>Phenylobacterium</taxon>
    </lineage>
</organism>
<dbReference type="Pfam" id="PF00722">
    <property type="entry name" value="Glyco_hydro_16"/>
    <property type="match status" value="1"/>
</dbReference>
<dbReference type="SUPFAM" id="SSF51120">
    <property type="entry name" value="beta-Roll"/>
    <property type="match status" value="1"/>
</dbReference>
<dbReference type="SUPFAM" id="SSF49899">
    <property type="entry name" value="Concanavalin A-like lectins/glucanases"/>
    <property type="match status" value="1"/>
</dbReference>
<dbReference type="InterPro" id="IPR000757">
    <property type="entry name" value="Beta-glucanase-like"/>
</dbReference>
<evidence type="ECO:0000256" key="1">
    <source>
        <dbReference type="ARBA" id="ARBA00006865"/>
    </source>
</evidence>
<dbReference type="AlphaFoldDB" id="A0A328AMZ1"/>
<sequence>MGAIQAIRDALHSSSRWGPTVTIDPNNLNATAKLTFSDEFNSLSLWNGYGGTWRTSPGYLGSNGSSLPSNGELEWYINSNYGPTSGVRPWTVNNGVLTITAQQTDPSIRGYLGYNEPGLPAMGSYNYTSGFMTTASSFQQTYGYFEISAKIPAGQGLWPAFWLMPTDGSTLPELDVMEVLGQTPTTLVMSVHTQAAGYPQLFSQWATGLPDLSQSFHRFGVDWEPDKITYYLDGKPLYQLATPADLNKPMYMIANLAVGGNWPGSPDWSTHFPAQFQIDYIRAYSDLGGAAPAPTPAAPTPAPAVDTAVSGSGTIVAAAGYGQTLSGGSGADVFVFRSQPWTPATITNFQLGVDRLDVSALEGGYSGSNPVGDGYVRLLDDGAGGTKVLVTSNPGAWPSYVVDVKGVSLSAASAGGLFGVAQSPAPAPSSGAGGAVVVAGGYGQSLSATGGADTFVFKSLPWTPASISNFQVGVDRLDFSALYPNYAGSNPIADGYVQLLDDGAGGAKVLVTPAPGGVWPTYVVDLKGVSVAAASGLFGGAGSSGAPAAAAGTIMAPEGYGPSLAGTAGADTFVFKSLPWTPGSIGNFQPGVDHLDLSALWPGYTGSNPIADGHVQLADDGAGGTEVLVSPNPGSGWPTYVVDLKGVSVATANSAGLFTSGAGAGGSTAPGAQLVANAAGGTLAGTSGADHFVFPAEPWTPVHVTGFTPGVDVIDLKALFAAAGYWGSDPFADHYLTLQDDGAGGTRVLFDPDGLGGGHLWPDYIANLDHTAVSSLHSSDLLWR</sequence>
<dbReference type="InterPro" id="IPR013320">
    <property type="entry name" value="ConA-like_dom_sf"/>
</dbReference>
<comment type="similarity">
    <text evidence="1">Belongs to the glycosyl hydrolase 16 family.</text>
</comment>
<dbReference type="Gene3D" id="2.150.10.10">
    <property type="entry name" value="Serralysin-like metalloprotease, C-terminal"/>
    <property type="match status" value="1"/>
</dbReference>
<keyword evidence="4" id="KW-1185">Reference proteome</keyword>
<dbReference type="GO" id="GO:0004553">
    <property type="term" value="F:hydrolase activity, hydrolyzing O-glycosyl compounds"/>
    <property type="evidence" value="ECO:0007669"/>
    <property type="project" value="InterPro"/>
</dbReference>
<dbReference type="PROSITE" id="PS51762">
    <property type="entry name" value="GH16_2"/>
    <property type="match status" value="1"/>
</dbReference>
<evidence type="ECO:0000313" key="4">
    <source>
        <dbReference type="Proteomes" id="UP000249254"/>
    </source>
</evidence>
<dbReference type="Gene3D" id="2.60.120.200">
    <property type="match status" value="1"/>
</dbReference>
<dbReference type="EMBL" id="QFYQ01000001">
    <property type="protein sequence ID" value="RAK54268.1"/>
    <property type="molecule type" value="Genomic_DNA"/>
</dbReference>
<evidence type="ECO:0000259" key="2">
    <source>
        <dbReference type="PROSITE" id="PS51762"/>
    </source>
</evidence>
<gene>
    <name evidence="3" type="ORF">DJ017_06885</name>
</gene>